<name>M0C473_9EURY</name>
<dbReference type="EMBL" id="AOIT01000066">
    <property type="protein sequence ID" value="ELZ17122.1"/>
    <property type="molecule type" value="Genomic_DNA"/>
</dbReference>
<evidence type="ECO:0000313" key="1">
    <source>
        <dbReference type="EMBL" id="ELZ17122.1"/>
    </source>
</evidence>
<organism evidence="1 2">
    <name type="scientific">Natrinema limicola JCM 13563</name>
    <dbReference type="NCBI Taxonomy" id="1230457"/>
    <lineage>
        <taxon>Archaea</taxon>
        <taxon>Methanobacteriati</taxon>
        <taxon>Methanobacteriota</taxon>
        <taxon>Stenosarchaea group</taxon>
        <taxon>Halobacteria</taxon>
        <taxon>Halobacteriales</taxon>
        <taxon>Natrialbaceae</taxon>
        <taxon>Natrinema</taxon>
    </lineage>
</organism>
<comment type="caution">
    <text evidence="1">The sequence shown here is derived from an EMBL/GenBank/DDBJ whole genome shotgun (WGS) entry which is preliminary data.</text>
</comment>
<evidence type="ECO:0000313" key="2">
    <source>
        <dbReference type="Proteomes" id="UP000011615"/>
    </source>
</evidence>
<keyword evidence="2" id="KW-1185">Reference proteome</keyword>
<dbReference type="Proteomes" id="UP000011615">
    <property type="component" value="Unassembled WGS sequence"/>
</dbReference>
<proteinExistence type="predicted"/>
<sequence>MGVTYHLRMSEVDQYLELGKKVHKTLDTPWVKNHTEKALNEYKSLDPPPAINALNGPGCPGFWDGLRHFVGDEHHYWLYDDWGKWLRQEAPRQIVDTKPASKLWTKLLGNQEDQYRMKIEGQEYLFDSGKFLYGPEIPEMGTSLNENRDALLSSCPESSRVYYSRRDQENIKERIESDQFVNDFIDKCCEAPEGSILWYRASP</sequence>
<dbReference type="AlphaFoldDB" id="M0C473"/>
<reference evidence="1 2" key="1">
    <citation type="journal article" date="2014" name="PLoS Genet.">
        <title>Phylogenetically driven sequencing of extremely halophilic archaea reveals strategies for static and dynamic osmo-response.</title>
        <authorList>
            <person name="Becker E.A."/>
            <person name="Seitzer P.M."/>
            <person name="Tritt A."/>
            <person name="Larsen D."/>
            <person name="Krusor M."/>
            <person name="Yao A.I."/>
            <person name="Wu D."/>
            <person name="Madern D."/>
            <person name="Eisen J.A."/>
            <person name="Darling A.E."/>
            <person name="Facciotti M.T."/>
        </authorList>
    </citation>
    <scope>NUCLEOTIDE SEQUENCE [LARGE SCALE GENOMIC DNA]</scope>
    <source>
        <strain evidence="1 2">JCM 13563</strain>
    </source>
</reference>
<accession>M0C473</accession>
<protein>
    <submittedName>
        <fullName evidence="1">Uncharacterized protein</fullName>
    </submittedName>
</protein>
<gene>
    <name evidence="1" type="ORF">C476_16335</name>
</gene>